<reference evidence="1" key="2">
    <citation type="submission" date="2025-09" db="UniProtKB">
        <authorList>
            <consortium name="EnsemblPlants"/>
        </authorList>
    </citation>
    <scope>IDENTIFICATION</scope>
</reference>
<name>A0ACD6AK83_AVESA</name>
<dbReference type="EnsemblPlants" id="AVESA.00010b.r2.7DG1381090.1">
    <property type="protein sequence ID" value="AVESA.00010b.r2.7DG1381090.1.CDS"/>
    <property type="gene ID" value="AVESA.00010b.r2.7DG1381090"/>
</dbReference>
<evidence type="ECO:0000313" key="1">
    <source>
        <dbReference type="EnsemblPlants" id="AVESA.00010b.r2.7DG1381090.1.CDS"/>
    </source>
</evidence>
<reference evidence="1" key="1">
    <citation type="submission" date="2021-05" db="EMBL/GenBank/DDBJ databases">
        <authorList>
            <person name="Scholz U."/>
            <person name="Mascher M."/>
            <person name="Fiebig A."/>
        </authorList>
    </citation>
    <scope>NUCLEOTIDE SEQUENCE [LARGE SCALE GENOMIC DNA]</scope>
</reference>
<dbReference type="Proteomes" id="UP001732700">
    <property type="component" value="Chromosome 7D"/>
</dbReference>
<sequence>MIFLSTCTLLQHTSITYSMEATRLNWPPISRRNPALRSTRNADPGHTRRQSLVATPWQFNTVHAAPASRTSLPPLPSSSGDHRSVHSGNMASITARAPVAALRPSTSLSSGLFGHSSRVAQVSSSSSSSSTTTKRSLRVEAKGEWLPGLTSPAYLDGKLPGDNGFDPLGLAEDPENLRWFVQAELVNGRWAMLGVAGMLVPELLTKIGLINAPEWYDAGKGTYFASSSTLFVIEFILFHYVEIRRWQDIKNPGCVNQDPIFKSYSLPPHECGYPGSVFNPLNFAPTLEAKEKELANGRLAMLAFLGFSVQHSVTGKGPLENLFQHLSDPWHNTIIQTFSGQ</sequence>
<accession>A0ACD6AK83</accession>
<proteinExistence type="predicted"/>
<organism evidence="1 2">
    <name type="scientific">Avena sativa</name>
    <name type="common">Oat</name>
    <dbReference type="NCBI Taxonomy" id="4498"/>
    <lineage>
        <taxon>Eukaryota</taxon>
        <taxon>Viridiplantae</taxon>
        <taxon>Streptophyta</taxon>
        <taxon>Embryophyta</taxon>
        <taxon>Tracheophyta</taxon>
        <taxon>Spermatophyta</taxon>
        <taxon>Magnoliopsida</taxon>
        <taxon>Liliopsida</taxon>
        <taxon>Poales</taxon>
        <taxon>Poaceae</taxon>
        <taxon>BOP clade</taxon>
        <taxon>Pooideae</taxon>
        <taxon>Poodae</taxon>
        <taxon>Poeae</taxon>
        <taxon>Poeae Chloroplast Group 1 (Aveneae type)</taxon>
        <taxon>Aveninae</taxon>
        <taxon>Avena</taxon>
    </lineage>
</organism>
<keyword evidence="2" id="KW-1185">Reference proteome</keyword>
<evidence type="ECO:0000313" key="2">
    <source>
        <dbReference type="Proteomes" id="UP001732700"/>
    </source>
</evidence>
<protein>
    <submittedName>
        <fullName evidence="1">Uncharacterized protein</fullName>
    </submittedName>
</protein>